<dbReference type="NCBIfam" id="TIGR01430">
    <property type="entry name" value="aden_deam"/>
    <property type="match status" value="1"/>
</dbReference>
<comment type="cofactor">
    <cofactor evidence="1">
        <name>Zn(2+)</name>
        <dbReference type="ChEBI" id="CHEBI:29105"/>
    </cofactor>
</comment>
<dbReference type="SUPFAM" id="SSF51556">
    <property type="entry name" value="Metallo-dependent hydrolases"/>
    <property type="match status" value="1"/>
</dbReference>
<dbReference type="GO" id="GO:0046872">
    <property type="term" value="F:metal ion binding"/>
    <property type="evidence" value="ECO:0007669"/>
    <property type="project" value="UniProtKB-KW"/>
</dbReference>
<comment type="caution">
    <text evidence="7">The sequence shown here is derived from an EMBL/GenBank/DDBJ whole genome shotgun (WGS) entry which is preliminary data.</text>
</comment>
<evidence type="ECO:0000256" key="2">
    <source>
        <dbReference type="ARBA" id="ARBA00006676"/>
    </source>
</evidence>
<dbReference type="Gene3D" id="3.20.20.140">
    <property type="entry name" value="Metal-dependent hydrolases"/>
    <property type="match status" value="1"/>
</dbReference>
<dbReference type="RefSeq" id="WP_151758148.1">
    <property type="nucleotide sequence ID" value="NZ_BKZW01000002.1"/>
</dbReference>
<name>A0A5J4KW96_9CHLR</name>
<organism evidence="7 8">
    <name type="scientific">Dictyobacter vulcani</name>
    <dbReference type="NCBI Taxonomy" id="2607529"/>
    <lineage>
        <taxon>Bacteria</taxon>
        <taxon>Bacillati</taxon>
        <taxon>Chloroflexota</taxon>
        <taxon>Ktedonobacteria</taxon>
        <taxon>Ktedonobacterales</taxon>
        <taxon>Dictyobacteraceae</taxon>
        <taxon>Dictyobacter</taxon>
    </lineage>
</organism>
<evidence type="ECO:0000256" key="4">
    <source>
        <dbReference type="ARBA" id="ARBA00022801"/>
    </source>
</evidence>
<keyword evidence="3" id="KW-0479">Metal-binding</keyword>
<dbReference type="EMBL" id="BKZW01000002">
    <property type="protein sequence ID" value="GER90399.1"/>
    <property type="molecule type" value="Genomic_DNA"/>
</dbReference>
<evidence type="ECO:0000256" key="1">
    <source>
        <dbReference type="ARBA" id="ARBA00001947"/>
    </source>
</evidence>
<dbReference type="InterPro" id="IPR006330">
    <property type="entry name" value="Ado/ade_deaminase"/>
</dbReference>
<feature type="domain" description="Adenosine deaminase" evidence="6">
    <location>
        <begin position="11"/>
        <end position="336"/>
    </location>
</feature>
<dbReference type="PANTHER" id="PTHR43114:SF6">
    <property type="entry name" value="ADENINE DEAMINASE"/>
    <property type="match status" value="1"/>
</dbReference>
<proteinExistence type="inferred from homology"/>
<keyword evidence="4" id="KW-0378">Hydrolase</keyword>
<dbReference type="GO" id="GO:0019239">
    <property type="term" value="F:deaminase activity"/>
    <property type="evidence" value="ECO:0007669"/>
    <property type="project" value="InterPro"/>
</dbReference>
<protein>
    <submittedName>
        <fullName evidence="7">Adenosine deaminase</fullName>
    </submittedName>
</protein>
<evidence type="ECO:0000313" key="7">
    <source>
        <dbReference type="EMBL" id="GER90399.1"/>
    </source>
</evidence>
<evidence type="ECO:0000256" key="3">
    <source>
        <dbReference type="ARBA" id="ARBA00022723"/>
    </source>
</evidence>
<evidence type="ECO:0000256" key="5">
    <source>
        <dbReference type="ARBA" id="ARBA00022833"/>
    </source>
</evidence>
<reference evidence="7 8" key="1">
    <citation type="submission" date="2019-10" db="EMBL/GenBank/DDBJ databases">
        <title>Dictyobacter vulcani sp. nov., within the class Ktedonobacteria, isolated from soil of volcanic Mt. Zao.</title>
        <authorList>
            <person name="Zheng Y."/>
            <person name="Wang C.M."/>
            <person name="Sakai Y."/>
            <person name="Abe K."/>
            <person name="Yokota A."/>
            <person name="Yabe S."/>
        </authorList>
    </citation>
    <scope>NUCLEOTIDE SEQUENCE [LARGE SCALE GENOMIC DNA]</scope>
    <source>
        <strain evidence="7 8">W12</strain>
    </source>
</reference>
<sequence length="348" mass="39138">MSIEQYLQAAPKAELHVHLEGTIRPETLLTLARRNKVELPVQTMEEAQRWFAYRDFPHFVDIFTLVSHCLKTREDYELIVYEFAEAMAQQHVRYAEVTYSECFHSLRKGIPFDTHFGGLLQGRERARQDFGVEINWIFDIVRDAAEGYGISKRADHTLKVALEGMQDGVVGLGLGGTEVGFPPEWFEPWFDQARAAGLHSVPHAGEVVGPESVWGAIRALGAERIGHGVRSIEDPALIAYLAEHQIPLEVSPTSNICLGVYPDYQHHPLPKLLAAGIPLTINTDDPPLFNTTLNNEIGLLHSAFQLDLTSINELLLNGIRHSFLPPEHKQALLTEFQAEFDRLEHTVL</sequence>
<evidence type="ECO:0000259" key="6">
    <source>
        <dbReference type="Pfam" id="PF00962"/>
    </source>
</evidence>
<keyword evidence="8" id="KW-1185">Reference proteome</keyword>
<keyword evidence="5" id="KW-0862">Zinc</keyword>
<gene>
    <name evidence="7" type="ORF">KDW_45610</name>
</gene>
<accession>A0A5J4KW96</accession>
<dbReference type="InterPro" id="IPR032466">
    <property type="entry name" value="Metal_Hydrolase"/>
</dbReference>
<comment type="similarity">
    <text evidence="2">Belongs to the metallo-dependent hydrolases superfamily. Adenosine and AMP deaminases family.</text>
</comment>
<dbReference type="Proteomes" id="UP000326912">
    <property type="component" value="Unassembled WGS sequence"/>
</dbReference>
<dbReference type="GO" id="GO:0016814">
    <property type="term" value="F:hydrolase activity, acting on carbon-nitrogen (but not peptide) bonds, in cyclic amidines"/>
    <property type="evidence" value="ECO:0007669"/>
    <property type="project" value="UniProtKB-ARBA"/>
</dbReference>
<evidence type="ECO:0000313" key="8">
    <source>
        <dbReference type="Proteomes" id="UP000326912"/>
    </source>
</evidence>
<dbReference type="AlphaFoldDB" id="A0A5J4KW96"/>
<dbReference type="Pfam" id="PF00962">
    <property type="entry name" value="A_deaminase"/>
    <property type="match status" value="1"/>
</dbReference>
<dbReference type="PANTHER" id="PTHR43114">
    <property type="entry name" value="ADENINE DEAMINASE"/>
    <property type="match status" value="1"/>
</dbReference>
<dbReference type="InterPro" id="IPR001365">
    <property type="entry name" value="A_deaminase_dom"/>
</dbReference>